<dbReference type="Proteomes" id="UP000216478">
    <property type="component" value="Unassembled WGS sequence"/>
</dbReference>
<dbReference type="AlphaFoldDB" id="A0A256F8I6"/>
<sequence>MDMAVDTALFGKMRLKQIDRAFPTLKSKLEMPSLRVLSN</sequence>
<name>A0A256F8I6_9HYPH</name>
<organism evidence="1 2">
    <name type="scientific">Brucella grignonensis</name>
    <dbReference type="NCBI Taxonomy" id="94627"/>
    <lineage>
        <taxon>Bacteria</taxon>
        <taxon>Pseudomonadati</taxon>
        <taxon>Pseudomonadota</taxon>
        <taxon>Alphaproteobacteria</taxon>
        <taxon>Hyphomicrobiales</taxon>
        <taxon>Brucellaceae</taxon>
        <taxon>Brucella/Ochrobactrum group</taxon>
        <taxon>Brucella</taxon>
    </lineage>
</organism>
<dbReference type="EMBL" id="NNRL01000163">
    <property type="protein sequence ID" value="OYR11006.1"/>
    <property type="molecule type" value="Genomic_DNA"/>
</dbReference>
<protein>
    <submittedName>
        <fullName evidence="1">Uncharacterized protein</fullName>
    </submittedName>
</protein>
<proteinExistence type="predicted"/>
<gene>
    <name evidence="1" type="ORF">CEV33_2472</name>
</gene>
<evidence type="ECO:0000313" key="1">
    <source>
        <dbReference type="EMBL" id="OYR11006.1"/>
    </source>
</evidence>
<accession>A0A256F8I6</accession>
<comment type="caution">
    <text evidence="1">The sequence shown here is derived from an EMBL/GenBank/DDBJ whole genome shotgun (WGS) entry which is preliminary data.</text>
</comment>
<evidence type="ECO:0000313" key="2">
    <source>
        <dbReference type="Proteomes" id="UP000216478"/>
    </source>
</evidence>
<reference evidence="1 2" key="1">
    <citation type="submission" date="2017-07" db="EMBL/GenBank/DDBJ databases">
        <title>Phylogenetic study on the rhizospheric bacterium Ochrobactrum sp. A44.</title>
        <authorList>
            <person name="Krzyzanowska D.M."/>
            <person name="Ossowicki A."/>
            <person name="Rajewska M."/>
            <person name="Maciag T."/>
            <person name="Kaczynski Z."/>
            <person name="Czerwicka M."/>
            <person name="Jafra S."/>
        </authorList>
    </citation>
    <scope>NUCLEOTIDE SEQUENCE [LARGE SCALE GENOMIC DNA]</scope>
    <source>
        <strain evidence="1 2">OgA9a</strain>
    </source>
</reference>
<keyword evidence="2" id="KW-1185">Reference proteome</keyword>